<feature type="transmembrane region" description="Helical" evidence="1">
    <location>
        <begin position="239"/>
        <end position="261"/>
    </location>
</feature>
<reference evidence="2 3" key="2">
    <citation type="submission" date="2019-09" db="EMBL/GenBank/DDBJ databases">
        <title>Complete Genome Sequence and Methylome Analysis of free living Spirochaetas.</title>
        <authorList>
            <person name="Leshcheva N."/>
            <person name="Mikheeva N."/>
        </authorList>
    </citation>
    <scope>NUCLEOTIDE SEQUENCE [LARGE SCALE GENOMIC DNA]</scope>
    <source>
        <strain evidence="2 3">P</strain>
    </source>
</reference>
<dbReference type="GO" id="GO:0005886">
    <property type="term" value="C:plasma membrane"/>
    <property type="evidence" value="ECO:0007669"/>
    <property type="project" value="TreeGrafter"/>
</dbReference>
<feature type="transmembrane region" description="Helical" evidence="1">
    <location>
        <begin position="143"/>
        <end position="164"/>
    </location>
</feature>
<dbReference type="AlphaFoldDB" id="A0A5C1QCS3"/>
<evidence type="ECO:0000313" key="3">
    <source>
        <dbReference type="Proteomes" id="UP000323824"/>
    </source>
</evidence>
<evidence type="ECO:0000313" key="2">
    <source>
        <dbReference type="EMBL" id="QEN05913.1"/>
    </source>
</evidence>
<dbReference type="EMBL" id="CP035807">
    <property type="protein sequence ID" value="QEN05913.1"/>
    <property type="molecule type" value="Genomic_DNA"/>
</dbReference>
<evidence type="ECO:0008006" key="4">
    <source>
        <dbReference type="Google" id="ProtNLM"/>
    </source>
</evidence>
<evidence type="ECO:0000256" key="1">
    <source>
        <dbReference type="SAM" id="Phobius"/>
    </source>
</evidence>
<name>A0A5C1QCS3_9SPIO</name>
<keyword evidence="1" id="KW-0472">Membrane</keyword>
<feature type="transmembrane region" description="Helical" evidence="1">
    <location>
        <begin position="119"/>
        <end position="137"/>
    </location>
</feature>
<keyword evidence="1" id="KW-0812">Transmembrane</keyword>
<dbReference type="OrthoDB" id="9097160at2"/>
<sequence>MNIILTLITGICISLMIFFNGSLDGYIGNFPSLLFIHSTGFILISLSFLKKQRPRKREKKSKWFLLAGVMGIVVVTLNNTVYNMGGVLLTLGGTLAGQVIMASIMELVKHNKNGERVPIGKIISLLLVIPGATIIGLRSNIEFYWIFISWIPGMLVMLQSYMNSQNILSIGFKKTLIIHYGSTLAVLLIMMIFIPLGDSVSKVLSGQVPLQFVIGGGSIAIFIVSVGSYLLLKLKPITYVLLLYTGQLSSAILLDYTTGLPFSKEKFIAMILIICGLFLGEIKLNKKAGV</sequence>
<accession>A0A5C1QCS3</accession>
<feature type="transmembrane region" description="Helical" evidence="1">
    <location>
        <begin position="29"/>
        <end position="49"/>
    </location>
</feature>
<dbReference type="InterPro" id="IPR006750">
    <property type="entry name" value="YdcZ"/>
</dbReference>
<dbReference type="RefSeq" id="WP_149569147.1">
    <property type="nucleotide sequence ID" value="NZ_CP035807.1"/>
</dbReference>
<reference evidence="2 3" key="1">
    <citation type="submission" date="2019-02" db="EMBL/GenBank/DDBJ databases">
        <authorList>
            <person name="Fomenkov A."/>
            <person name="Dubinina G."/>
            <person name="Grabovich M."/>
            <person name="Vincze T."/>
            <person name="Roberts R.J."/>
        </authorList>
    </citation>
    <scope>NUCLEOTIDE SEQUENCE [LARGE SCALE GENOMIC DNA]</scope>
    <source>
        <strain evidence="2 3">P</strain>
    </source>
</reference>
<feature type="transmembrane region" description="Helical" evidence="1">
    <location>
        <begin position="61"/>
        <end position="81"/>
    </location>
</feature>
<protein>
    <recommendedName>
        <fullName evidence="4">DMT family transporter</fullName>
    </recommendedName>
</protein>
<feature type="transmembrane region" description="Helical" evidence="1">
    <location>
        <begin position="5"/>
        <end position="23"/>
    </location>
</feature>
<keyword evidence="3" id="KW-1185">Reference proteome</keyword>
<dbReference type="Pfam" id="PF04657">
    <property type="entry name" value="DMT_YdcZ"/>
    <property type="match status" value="2"/>
</dbReference>
<keyword evidence="1" id="KW-1133">Transmembrane helix</keyword>
<dbReference type="PANTHER" id="PTHR34821:SF2">
    <property type="entry name" value="INNER MEMBRANE PROTEIN YDCZ"/>
    <property type="match status" value="1"/>
</dbReference>
<organism evidence="2 3">
    <name type="scientific">Thiospirochaeta perfilievii</name>
    <dbReference type="NCBI Taxonomy" id="252967"/>
    <lineage>
        <taxon>Bacteria</taxon>
        <taxon>Pseudomonadati</taxon>
        <taxon>Spirochaetota</taxon>
        <taxon>Spirochaetia</taxon>
        <taxon>Spirochaetales</taxon>
        <taxon>Spirochaetaceae</taxon>
        <taxon>Thiospirochaeta</taxon>
    </lineage>
</organism>
<gene>
    <name evidence="2" type="ORF">EW093_14830</name>
</gene>
<feature type="transmembrane region" description="Helical" evidence="1">
    <location>
        <begin position="208"/>
        <end position="232"/>
    </location>
</feature>
<feature type="transmembrane region" description="Helical" evidence="1">
    <location>
        <begin position="267"/>
        <end position="284"/>
    </location>
</feature>
<feature type="transmembrane region" description="Helical" evidence="1">
    <location>
        <begin position="87"/>
        <end position="107"/>
    </location>
</feature>
<dbReference type="KEGG" id="sper:EW093_14830"/>
<feature type="transmembrane region" description="Helical" evidence="1">
    <location>
        <begin position="176"/>
        <end position="196"/>
    </location>
</feature>
<dbReference type="Proteomes" id="UP000323824">
    <property type="component" value="Chromosome"/>
</dbReference>
<proteinExistence type="predicted"/>
<dbReference type="PANTHER" id="PTHR34821">
    <property type="entry name" value="INNER MEMBRANE PROTEIN YDCZ"/>
    <property type="match status" value="1"/>
</dbReference>